<dbReference type="EMBL" id="CP025958">
    <property type="protein sequence ID" value="AWM36221.1"/>
    <property type="molecule type" value="Genomic_DNA"/>
</dbReference>
<organism evidence="5 6">
    <name type="scientific">Gemmata obscuriglobus</name>
    <dbReference type="NCBI Taxonomy" id="114"/>
    <lineage>
        <taxon>Bacteria</taxon>
        <taxon>Pseudomonadati</taxon>
        <taxon>Planctomycetota</taxon>
        <taxon>Planctomycetia</taxon>
        <taxon>Gemmatales</taxon>
        <taxon>Gemmataceae</taxon>
        <taxon>Gemmata</taxon>
    </lineage>
</organism>
<keyword evidence="3" id="KW-0732">Signal</keyword>
<evidence type="ECO:0000256" key="3">
    <source>
        <dbReference type="SAM" id="SignalP"/>
    </source>
</evidence>
<dbReference type="InterPro" id="IPR013424">
    <property type="entry name" value="Ice-binding_C"/>
</dbReference>
<feature type="region of interest" description="Disordered" evidence="1">
    <location>
        <begin position="43"/>
        <end position="91"/>
    </location>
</feature>
<feature type="signal peptide" evidence="3">
    <location>
        <begin position="1"/>
        <end position="37"/>
    </location>
</feature>
<sequence>MTTRRTRLKKGLKKLVPVMTVTFTAAPFAVWVQPAHAFFPPFINDSGPPRVLPQPPSPPPFEPPTPPPPPFNPPPQPPDVSPPVCPPPPPCGVPEPATVVSGLIGLAAAAGYGLRRNGEKK</sequence>
<keyword evidence="2" id="KW-0472">Membrane</keyword>
<evidence type="ECO:0000313" key="5">
    <source>
        <dbReference type="EMBL" id="AWM36221.1"/>
    </source>
</evidence>
<proteinExistence type="predicted"/>
<feature type="transmembrane region" description="Helical" evidence="2">
    <location>
        <begin position="96"/>
        <end position="114"/>
    </location>
</feature>
<evidence type="ECO:0000256" key="1">
    <source>
        <dbReference type="SAM" id="MobiDB-lite"/>
    </source>
</evidence>
<protein>
    <submittedName>
        <fullName evidence="5">PEP-CTERM sorting domain-containing protein</fullName>
    </submittedName>
</protein>
<name>A0A2Z3GUJ8_9BACT</name>
<dbReference type="Proteomes" id="UP000245802">
    <property type="component" value="Chromosome"/>
</dbReference>
<gene>
    <name evidence="5" type="ORF">C1280_03810</name>
</gene>
<dbReference type="RefSeq" id="WP_010051674.1">
    <property type="nucleotide sequence ID" value="NZ_CP025958.1"/>
</dbReference>
<dbReference type="Pfam" id="PF07589">
    <property type="entry name" value="PEP-CTERM"/>
    <property type="match status" value="1"/>
</dbReference>
<evidence type="ECO:0000259" key="4">
    <source>
        <dbReference type="Pfam" id="PF07589"/>
    </source>
</evidence>
<reference evidence="5 6" key="1">
    <citation type="submission" date="2018-01" db="EMBL/GenBank/DDBJ databases">
        <title>G. obscuriglobus.</title>
        <authorList>
            <person name="Franke J."/>
            <person name="Blomberg W."/>
            <person name="Selmecki A."/>
        </authorList>
    </citation>
    <scope>NUCLEOTIDE SEQUENCE [LARGE SCALE GENOMIC DNA]</scope>
    <source>
        <strain evidence="5 6">DSM 5831</strain>
    </source>
</reference>
<feature type="chain" id="PRO_5016450544" evidence="3">
    <location>
        <begin position="38"/>
        <end position="121"/>
    </location>
</feature>
<feature type="domain" description="Ice-binding protein C-terminal" evidence="4">
    <location>
        <begin position="93"/>
        <end position="116"/>
    </location>
</feature>
<accession>A0A2Z3GUJ8</accession>
<keyword evidence="6" id="KW-1185">Reference proteome</keyword>
<keyword evidence="2" id="KW-0812">Transmembrane</keyword>
<keyword evidence="2" id="KW-1133">Transmembrane helix</keyword>
<feature type="compositionally biased region" description="Pro residues" evidence="1">
    <location>
        <begin position="50"/>
        <end position="91"/>
    </location>
</feature>
<evidence type="ECO:0000313" key="6">
    <source>
        <dbReference type="Proteomes" id="UP000245802"/>
    </source>
</evidence>
<evidence type="ECO:0000256" key="2">
    <source>
        <dbReference type="SAM" id="Phobius"/>
    </source>
</evidence>
<dbReference type="AlphaFoldDB" id="A0A2Z3GUJ8"/>
<dbReference type="KEGG" id="gog:C1280_03810"/>